<keyword evidence="9" id="KW-1185">Reference proteome</keyword>
<dbReference type="PRINTS" id="PR00111">
    <property type="entry name" value="ABHYDROLASE"/>
</dbReference>
<comment type="subunit">
    <text evidence="3 6">Monomer.</text>
</comment>
<evidence type="ECO:0000256" key="2">
    <source>
        <dbReference type="ARBA" id="ARBA00008794"/>
    </source>
</evidence>
<evidence type="ECO:0000259" key="7">
    <source>
        <dbReference type="Pfam" id="PF00561"/>
    </source>
</evidence>
<protein>
    <recommendedName>
        <fullName evidence="4 6">Haloalkane dehalogenase</fullName>
        <ecNumber evidence="4 6">3.8.1.5</ecNumber>
    </recommendedName>
</protein>
<dbReference type="EC" id="3.8.1.5" evidence="4 6"/>
<dbReference type="GO" id="GO:0004301">
    <property type="term" value="F:epoxide hydrolase activity"/>
    <property type="evidence" value="ECO:0007669"/>
    <property type="project" value="TreeGrafter"/>
</dbReference>
<sequence length="307" mass="33867">MDVLRTPDSRFENLPGFAFAPRYLTVDDSEGGQLRVHYLDEGPADAPPVLLLHGEPSWSYLYRKMIPILVAAGHRVIAPDLVGFGRSDKPSKRSDYTYQRHVDWMQSVLEQLNLQQITLVCQDWGGLIGLRLVAENPQRFARVVAANTMLPTGDHNPGEAFKSWQDYSQKVPEFPAGSIINRATTTELPQAVIDAYDAPYPDESYKEGARQFPLLVPITPTDPAADKNRAAWAVLMKWDKPFLTAFSDSDPITAGGDKLMQKLIPGTQGQAHTTIVNGGHFLQEDQGEALAQVVVKFIAANPLAADC</sequence>
<proteinExistence type="inferred from homology"/>
<organism evidence="8 9">
    <name type="scientific">Pseudomonas leptonychotis</name>
    <dbReference type="NCBI Taxonomy" id="2448482"/>
    <lineage>
        <taxon>Bacteria</taxon>
        <taxon>Pseudomonadati</taxon>
        <taxon>Pseudomonadota</taxon>
        <taxon>Gammaproteobacteria</taxon>
        <taxon>Pseudomonadales</taxon>
        <taxon>Pseudomonadaceae</taxon>
        <taxon>Pseudomonas</taxon>
    </lineage>
</organism>
<name>A0A4T1ZU98_9PSED</name>
<comment type="function">
    <text evidence="6">Catalyzes hydrolytic cleavage of carbon-halogen bonds in halogenated aliphatic compounds, leading to the formation of the corresponding primary alcohols, halide ions and protons.</text>
</comment>
<dbReference type="PRINTS" id="PR00412">
    <property type="entry name" value="EPOXHYDRLASE"/>
</dbReference>
<evidence type="ECO:0000256" key="5">
    <source>
        <dbReference type="ARBA" id="ARBA00022801"/>
    </source>
</evidence>
<dbReference type="AlphaFoldDB" id="A0A4T1ZU98"/>
<dbReference type="HAMAP" id="MF_01230">
    <property type="entry name" value="Haloalk_dehal_type1"/>
    <property type="match status" value="1"/>
</dbReference>
<dbReference type="PANTHER" id="PTHR42977">
    <property type="entry name" value="HYDROLASE-RELATED"/>
    <property type="match status" value="1"/>
</dbReference>
<dbReference type="PANTHER" id="PTHR42977:SF3">
    <property type="entry name" value="AB HYDROLASE-1 DOMAIN-CONTAINING PROTEIN"/>
    <property type="match status" value="1"/>
</dbReference>
<evidence type="ECO:0000256" key="4">
    <source>
        <dbReference type="ARBA" id="ARBA00012065"/>
    </source>
</evidence>
<dbReference type="InterPro" id="IPR000639">
    <property type="entry name" value="Epox_hydrolase-like"/>
</dbReference>
<dbReference type="RefSeq" id="WP_136665782.1">
    <property type="nucleotide sequence ID" value="NZ_RFLV01000004.1"/>
</dbReference>
<dbReference type="InterPro" id="IPR029058">
    <property type="entry name" value="AB_hydrolase_fold"/>
</dbReference>
<comment type="caution">
    <text evidence="8">The sequence shown here is derived from an EMBL/GenBank/DDBJ whole genome shotgun (WGS) entry which is preliminary data.</text>
</comment>
<dbReference type="SUPFAM" id="SSF53474">
    <property type="entry name" value="alpha/beta-Hydrolases"/>
    <property type="match status" value="1"/>
</dbReference>
<evidence type="ECO:0000313" key="8">
    <source>
        <dbReference type="EMBL" id="TIH07172.1"/>
    </source>
</evidence>
<feature type="domain" description="AB hydrolase-1" evidence="7">
    <location>
        <begin position="47"/>
        <end position="285"/>
    </location>
</feature>
<gene>
    <name evidence="6" type="primary">dhmA</name>
    <name evidence="8" type="ORF">D8779_17660</name>
</gene>
<dbReference type="InterPro" id="IPR023489">
    <property type="entry name" value="Haloalkane_dehalogenase_1"/>
</dbReference>
<accession>A0A4T1ZU98</accession>
<dbReference type="Proteomes" id="UP000307541">
    <property type="component" value="Unassembled WGS sequence"/>
</dbReference>
<dbReference type="GO" id="GO:0018786">
    <property type="term" value="F:haloalkane dehalogenase activity"/>
    <property type="evidence" value="ECO:0007669"/>
    <property type="project" value="UniProtKB-UniRule"/>
</dbReference>
<evidence type="ECO:0000256" key="3">
    <source>
        <dbReference type="ARBA" id="ARBA00011245"/>
    </source>
</evidence>
<dbReference type="OrthoDB" id="2086224at2"/>
<dbReference type="InterPro" id="IPR051340">
    <property type="entry name" value="Haloalkane_dehalogenase"/>
</dbReference>
<comment type="catalytic activity">
    <reaction evidence="1 6">
        <text>1-haloalkane + H2O = a halide anion + a primary alcohol + H(+)</text>
        <dbReference type="Rhea" id="RHEA:19081"/>
        <dbReference type="ChEBI" id="CHEBI:15377"/>
        <dbReference type="ChEBI" id="CHEBI:15378"/>
        <dbReference type="ChEBI" id="CHEBI:15734"/>
        <dbReference type="ChEBI" id="CHEBI:16042"/>
        <dbReference type="ChEBI" id="CHEBI:18060"/>
        <dbReference type="EC" id="3.8.1.5"/>
    </reaction>
</comment>
<feature type="active site" description="Nucleophile" evidence="6">
    <location>
        <position position="123"/>
    </location>
</feature>
<keyword evidence="5 6" id="KW-0378">Hydrolase</keyword>
<feature type="active site" description="Proton donor" evidence="6">
    <location>
        <position position="250"/>
    </location>
</feature>
<dbReference type="Pfam" id="PF00561">
    <property type="entry name" value="Abhydrolase_1"/>
    <property type="match status" value="1"/>
</dbReference>
<dbReference type="Gene3D" id="3.40.50.1820">
    <property type="entry name" value="alpha/beta hydrolase"/>
    <property type="match status" value="1"/>
</dbReference>
<dbReference type="EMBL" id="RFLV01000004">
    <property type="protein sequence ID" value="TIH07172.1"/>
    <property type="molecule type" value="Genomic_DNA"/>
</dbReference>
<dbReference type="NCBIfam" id="NF002043">
    <property type="entry name" value="PRK00870.1"/>
    <property type="match status" value="1"/>
</dbReference>
<evidence type="ECO:0000256" key="1">
    <source>
        <dbReference type="ARBA" id="ARBA00001644"/>
    </source>
</evidence>
<comment type="similarity">
    <text evidence="2 6">Belongs to the haloalkane dehalogenase family. Type 1 subfamily.</text>
</comment>
<evidence type="ECO:0000256" key="6">
    <source>
        <dbReference type="HAMAP-Rule" id="MF_01230"/>
    </source>
</evidence>
<evidence type="ECO:0000313" key="9">
    <source>
        <dbReference type="Proteomes" id="UP000307541"/>
    </source>
</evidence>
<reference evidence="8 9" key="1">
    <citation type="submission" date="2018-10" db="EMBL/GenBank/DDBJ databases">
        <title>Pseudomonas leptonychotis sp. nov., isolated from Weddell seals in Antarctica.</title>
        <authorList>
            <person name="Novakova D."/>
            <person name="Svec P."/>
            <person name="Kralova S."/>
            <person name="Kristofova L."/>
            <person name="Zeman M."/>
            <person name="Pantucek R."/>
            <person name="Maslanova I."/>
            <person name="Sedlacek I."/>
        </authorList>
    </citation>
    <scope>NUCLEOTIDE SEQUENCE [LARGE SCALE GENOMIC DNA]</scope>
    <source>
        <strain evidence="8 9">CCM 8849</strain>
    </source>
</reference>
<dbReference type="InterPro" id="IPR000073">
    <property type="entry name" value="AB_hydrolase_1"/>
</dbReference>
<feature type="active site" description="Proton acceptor" evidence="6">
    <location>
        <position position="280"/>
    </location>
</feature>